<gene>
    <name evidence="7" type="ORF">AAE3_LOCUS5782</name>
</gene>
<dbReference type="GO" id="GO:0016020">
    <property type="term" value="C:membrane"/>
    <property type="evidence" value="ECO:0007669"/>
    <property type="project" value="InterPro"/>
</dbReference>
<dbReference type="PANTHER" id="PTHR12242">
    <property type="entry name" value="OS02G0130600 PROTEIN-RELATED"/>
    <property type="match status" value="1"/>
</dbReference>
<dbReference type="GO" id="GO:0012505">
    <property type="term" value="C:endomembrane system"/>
    <property type="evidence" value="ECO:0007669"/>
    <property type="project" value="UniProtKB-SubCell"/>
</dbReference>
<proteinExistence type="predicted"/>
<accession>A0A8S0VRI3</accession>
<evidence type="ECO:0000256" key="6">
    <source>
        <dbReference type="SAM" id="Phobius"/>
    </source>
</evidence>
<comment type="subcellular location">
    <subcellularLocation>
        <location evidence="1">Endomembrane system</location>
        <topology evidence="1">Multi-pass membrane protein</topology>
    </subcellularLocation>
</comment>
<keyword evidence="2 6" id="KW-0812">Transmembrane</keyword>
<dbReference type="OrthoDB" id="419711at2759"/>
<feature type="region of interest" description="Disordered" evidence="5">
    <location>
        <begin position="31"/>
        <end position="105"/>
    </location>
</feature>
<sequence>MDSRTTNYISVVVCRPAFFSPPPSLQSVQFQGLGGISGRPDTSASERSLAEGNPTRAARLRSGPRILPDFTPSTRTTSLPGPCASHRLRRHKRRRRRRRRRKNFQSSATVPHILNFDQDICTREHDRLCWRKDRYVTAFLQLHDDGRRIRWISCIEDFDGTASAFVSIGSIPAFCGTPSTEPPTTPFGLSRAPPECASSFHFPIAIPHPAAPLVISHPTLYVVINLLRRLALFALSQIFDSFAHSELRWPDPHTLIETDLRYNMPRMNLYSRLGVPTTFDAAHKHVTSPFIRSPIIFAAVRLLIAFYMLTTLLVTLIWQSVKEDRGSSYFSYFTYLTFIGLCAHYFAAGTQTFFHALAWRKLGAGAGYPLQRWPRALQAMHVVLQATVVTFPIVVTVVFWALLSNASTFETSFSAWSNISVHALNTVFSLVEILLTNSPPAPWLTLPFCLLFLGGYLGVAYITHETQGFYTYSFLDPKRQGAKLAAYIIGIAVGEIIVFCAIRGLIVLRERWAVRTRRVLDVGDAEGSTGGRESEEWEEVVGVSPVRVVSSGKVADV</sequence>
<feature type="transmembrane region" description="Helical" evidence="6">
    <location>
        <begin position="443"/>
        <end position="464"/>
    </location>
</feature>
<dbReference type="EMBL" id="CACVBS010000040">
    <property type="protein sequence ID" value="CAA7263575.1"/>
    <property type="molecule type" value="Genomic_DNA"/>
</dbReference>
<evidence type="ECO:0000313" key="7">
    <source>
        <dbReference type="EMBL" id="CAA7263575.1"/>
    </source>
</evidence>
<protein>
    <submittedName>
        <fullName evidence="7">Uncharacterized protein</fullName>
    </submittedName>
</protein>
<keyword evidence="4 6" id="KW-0472">Membrane</keyword>
<evidence type="ECO:0000256" key="4">
    <source>
        <dbReference type="ARBA" id="ARBA00023136"/>
    </source>
</evidence>
<organism evidence="7 8">
    <name type="scientific">Cyclocybe aegerita</name>
    <name type="common">Black poplar mushroom</name>
    <name type="synonym">Agrocybe aegerita</name>
    <dbReference type="NCBI Taxonomy" id="1973307"/>
    <lineage>
        <taxon>Eukaryota</taxon>
        <taxon>Fungi</taxon>
        <taxon>Dikarya</taxon>
        <taxon>Basidiomycota</taxon>
        <taxon>Agaricomycotina</taxon>
        <taxon>Agaricomycetes</taxon>
        <taxon>Agaricomycetidae</taxon>
        <taxon>Agaricales</taxon>
        <taxon>Agaricineae</taxon>
        <taxon>Bolbitiaceae</taxon>
        <taxon>Cyclocybe</taxon>
    </lineage>
</organism>
<dbReference type="Proteomes" id="UP000467700">
    <property type="component" value="Unassembled WGS sequence"/>
</dbReference>
<evidence type="ECO:0000313" key="8">
    <source>
        <dbReference type="Proteomes" id="UP000467700"/>
    </source>
</evidence>
<keyword evidence="3 6" id="KW-1133">Transmembrane helix</keyword>
<feature type="transmembrane region" description="Helical" evidence="6">
    <location>
        <begin position="382"/>
        <end position="403"/>
    </location>
</feature>
<evidence type="ECO:0000256" key="1">
    <source>
        <dbReference type="ARBA" id="ARBA00004127"/>
    </source>
</evidence>
<dbReference type="PANTHER" id="PTHR12242:SF1">
    <property type="entry name" value="MYND-TYPE DOMAIN-CONTAINING PROTEIN"/>
    <property type="match status" value="1"/>
</dbReference>
<dbReference type="InterPro" id="IPR006838">
    <property type="entry name" value="ADTRP_AIG1"/>
</dbReference>
<feature type="transmembrane region" description="Helical" evidence="6">
    <location>
        <begin position="415"/>
        <end position="436"/>
    </location>
</feature>
<dbReference type="AlphaFoldDB" id="A0A8S0VRI3"/>
<evidence type="ECO:0000256" key="5">
    <source>
        <dbReference type="SAM" id="MobiDB-lite"/>
    </source>
</evidence>
<keyword evidence="8" id="KW-1185">Reference proteome</keyword>
<reference evidence="7 8" key="1">
    <citation type="submission" date="2020-01" db="EMBL/GenBank/DDBJ databases">
        <authorList>
            <person name="Gupta K D."/>
        </authorList>
    </citation>
    <scope>NUCLEOTIDE SEQUENCE [LARGE SCALE GENOMIC DNA]</scope>
</reference>
<feature type="transmembrane region" description="Helical" evidence="6">
    <location>
        <begin position="295"/>
        <end position="317"/>
    </location>
</feature>
<feature type="transmembrane region" description="Helical" evidence="6">
    <location>
        <begin position="484"/>
        <end position="508"/>
    </location>
</feature>
<dbReference type="Pfam" id="PF04750">
    <property type="entry name" value="Far-17a_AIG1"/>
    <property type="match status" value="1"/>
</dbReference>
<feature type="transmembrane region" description="Helical" evidence="6">
    <location>
        <begin position="329"/>
        <end position="347"/>
    </location>
</feature>
<evidence type="ECO:0000256" key="3">
    <source>
        <dbReference type="ARBA" id="ARBA00022989"/>
    </source>
</evidence>
<evidence type="ECO:0000256" key="2">
    <source>
        <dbReference type="ARBA" id="ARBA00022692"/>
    </source>
</evidence>
<comment type="caution">
    <text evidence="7">The sequence shown here is derived from an EMBL/GenBank/DDBJ whole genome shotgun (WGS) entry which is preliminary data.</text>
</comment>
<name>A0A8S0VRI3_CYCAE</name>
<feature type="compositionally biased region" description="Basic residues" evidence="5">
    <location>
        <begin position="86"/>
        <end position="103"/>
    </location>
</feature>